<keyword evidence="4" id="KW-1185">Reference proteome</keyword>
<evidence type="ECO:0008006" key="5">
    <source>
        <dbReference type="Google" id="ProtNLM"/>
    </source>
</evidence>
<feature type="transmembrane region" description="Helical" evidence="1">
    <location>
        <begin position="242"/>
        <end position="261"/>
    </location>
</feature>
<keyword evidence="2" id="KW-0732">Signal</keyword>
<evidence type="ECO:0000256" key="2">
    <source>
        <dbReference type="SAM" id="SignalP"/>
    </source>
</evidence>
<proteinExistence type="predicted"/>
<name>A0AAD1XG69_EUPCR</name>
<feature type="chain" id="PRO_5042122906" description="RING-type domain-containing protein" evidence="2">
    <location>
        <begin position="21"/>
        <end position="417"/>
    </location>
</feature>
<feature type="transmembrane region" description="Helical" evidence="1">
    <location>
        <begin position="197"/>
        <end position="221"/>
    </location>
</feature>
<evidence type="ECO:0000256" key="1">
    <source>
        <dbReference type="SAM" id="Phobius"/>
    </source>
</evidence>
<reference evidence="3" key="1">
    <citation type="submission" date="2023-07" db="EMBL/GenBank/DDBJ databases">
        <authorList>
            <consortium name="AG Swart"/>
            <person name="Singh M."/>
            <person name="Singh A."/>
            <person name="Seah K."/>
            <person name="Emmerich C."/>
        </authorList>
    </citation>
    <scope>NUCLEOTIDE SEQUENCE</scope>
    <source>
        <strain evidence="3">DP1</strain>
    </source>
</reference>
<keyword evidence="1" id="KW-0812">Transmembrane</keyword>
<feature type="transmembrane region" description="Helical" evidence="1">
    <location>
        <begin position="90"/>
        <end position="110"/>
    </location>
</feature>
<accession>A0AAD1XG69</accession>
<keyword evidence="1" id="KW-1133">Transmembrane helix</keyword>
<dbReference type="Proteomes" id="UP001295684">
    <property type="component" value="Unassembled WGS sequence"/>
</dbReference>
<organism evidence="3 4">
    <name type="scientific">Euplotes crassus</name>
    <dbReference type="NCBI Taxonomy" id="5936"/>
    <lineage>
        <taxon>Eukaryota</taxon>
        <taxon>Sar</taxon>
        <taxon>Alveolata</taxon>
        <taxon>Ciliophora</taxon>
        <taxon>Intramacronucleata</taxon>
        <taxon>Spirotrichea</taxon>
        <taxon>Hypotrichia</taxon>
        <taxon>Euplotida</taxon>
        <taxon>Euplotidae</taxon>
        <taxon>Moneuplotes</taxon>
    </lineage>
</organism>
<sequence>MRIIKWLVLLFSLVLPMIEAYGIWLAHHQASLNKKTCRNKGFWEDEQICRKADEEGLWVKKGLEVGYLVGTTVLLAICSHENWQDKYKGGWSYGSKIYYVVLVMFYASSRDMCLLTSRLLEYGFDYRIDIILWMVFLFRRYVTLFCQCMVLMEICQKYLHCFRLSKLQDCVKRLFSISAFVLFEISCIIISSNFEEIISFLTSNIWIMMIQNSFWVYLLFYSLLTQERFRSTISIPKALYDIIYSLIFSFDITLAINYYYLTEKFSGNTYTQIKLIFLFLSINFLMLLGFIFHQVVFLGPYYPESLQNFKEYIYRLYPEFGSETFKEWKIPTCAYCMNSLTEPCVCYSPNNSQQFLSQNCNTAFCVASKIKGMKLYHIMSYYKEHYIKTPCGHYFHPECIAMWFSYHSFLCICGKAL</sequence>
<feature type="signal peptide" evidence="2">
    <location>
        <begin position="1"/>
        <end position="20"/>
    </location>
</feature>
<comment type="caution">
    <text evidence="3">The sequence shown here is derived from an EMBL/GenBank/DDBJ whole genome shotgun (WGS) entry which is preliminary data.</text>
</comment>
<dbReference type="AlphaFoldDB" id="A0AAD1XG69"/>
<keyword evidence="1" id="KW-0472">Membrane</keyword>
<feature type="transmembrane region" description="Helical" evidence="1">
    <location>
        <begin position="173"/>
        <end position="191"/>
    </location>
</feature>
<dbReference type="EMBL" id="CAMPGE010011860">
    <property type="protein sequence ID" value="CAI2370661.1"/>
    <property type="molecule type" value="Genomic_DNA"/>
</dbReference>
<evidence type="ECO:0000313" key="4">
    <source>
        <dbReference type="Proteomes" id="UP001295684"/>
    </source>
</evidence>
<evidence type="ECO:0000313" key="3">
    <source>
        <dbReference type="EMBL" id="CAI2370661.1"/>
    </source>
</evidence>
<feature type="transmembrane region" description="Helical" evidence="1">
    <location>
        <begin position="130"/>
        <end position="152"/>
    </location>
</feature>
<protein>
    <recommendedName>
        <fullName evidence="5">RING-type domain-containing protein</fullName>
    </recommendedName>
</protein>
<gene>
    <name evidence="3" type="ORF">ECRASSUSDP1_LOCUS11978</name>
</gene>
<feature type="transmembrane region" description="Helical" evidence="1">
    <location>
        <begin position="273"/>
        <end position="292"/>
    </location>
</feature>
<dbReference type="SUPFAM" id="SSF57850">
    <property type="entry name" value="RING/U-box"/>
    <property type="match status" value="1"/>
</dbReference>